<accession>A0A268NVT8</accession>
<sequence>MVLEGSEKQVAWGLEIKKDVLEVFESAKPFLTKKIEDKCRGNQSKLEGRLAELQYYENLIKNETSAAFFIDNFGRMFRKATKSQYRDLYLTDLSIVMCSALGSIAQNDDSNQFKGLVAQYLIKAYEEYKYSSSMKMKSIYIKAINWAEKFEEVDGSYYDYVANVYATSKEKKKEIIDELLRKSWRKINTNNDIIVFEKDKHIIRLYRLY</sequence>
<evidence type="ECO:0000313" key="2">
    <source>
        <dbReference type="Proteomes" id="UP000216207"/>
    </source>
</evidence>
<evidence type="ECO:0000313" key="1">
    <source>
        <dbReference type="EMBL" id="PAE87633.1"/>
    </source>
</evidence>
<dbReference type="AlphaFoldDB" id="A0A268NVT8"/>
<reference evidence="1 2" key="1">
    <citation type="submission" date="2017-07" db="EMBL/GenBank/DDBJ databases">
        <title>Isolation and whole genome analysis of endospore-forming bacteria from heroin.</title>
        <authorList>
            <person name="Kalinowski J."/>
            <person name="Ahrens B."/>
            <person name="Al-Dilaimi A."/>
            <person name="Winkler A."/>
            <person name="Wibberg D."/>
            <person name="Schleenbecker U."/>
            <person name="Ruckert C."/>
            <person name="Wolfel R."/>
            <person name="Grass G."/>
        </authorList>
    </citation>
    <scope>NUCLEOTIDE SEQUENCE [LARGE SCALE GENOMIC DNA]</scope>
    <source>
        <strain evidence="1 2">7539</strain>
    </source>
</reference>
<name>A0A268NVT8_SHOCL</name>
<gene>
    <name evidence="1" type="ORF">CHH72_17255</name>
</gene>
<protein>
    <submittedName>
        <fullName evidence="1">Uncharacterized protein</fullName>
    </submittedName>
</protein>
<dbReference type="EMBL" id="NPCC01000032">
    <property type="protein sequence ID" value="PAE87633.1"/>
    <property type="molecule type" value="Genomic_DNA"/>
</dbReference>
<proteinExistence type="predicted"/>
<dbReference type="Proteomes" id="UP000216207">
    <property type="component" value="Unassembled WGS sequence"/>
</dbReference>
<comment type="caution">
    <text evidence="1">The sequence shown here is derived from an EMBL/GenBank/DDBJ whole genome shotgun (WGS) entry which is preliminary data.</text>
</comment>
<organism evidence="1 2">
    <name type="scientific">Shouchella clausii</name>
    <name type="common">Alkalihalobacillus clausii</name>
    <dbReference type="NCBI Taxonomy" id="79880"/>
    <lineage>
        <taxon>Bacteria</taxon>
        <taxon>Bacillati</taxon>
        <taxon>Bacillota</taxon>
        <taxon>Bacilli</taxon>
        <taxon>Bacillales</taxon>
        <taxon>Bacillaceae</taxon>
        <taxon>Shouchella</taxon>
    </lineage>
</organism>